<organism evidence="3 4">
    <name type="scientific">Candidatus Woesebacteria bacterium RBG_13_36_22</name>
    <dbReference type="NCBI Taxonomy" id="1802478"/>
    <lineage>
        <taxon>Bacteria</taxon>
        <taxon>Candidatus Woeseibacteriota</taxon>
    </lineage>
</organism>
<dbReference type="GO" id="GO:0042593">
    <property type="term" value="P:glucose homeostasis"/>
    <property type="evidence" value="ECO:0007669"/>
    <property type="project" value="TreeGrafter"/>
</dbReference>
<dbReference type="PANTHER" id="PTHR10088:SF4">
    <property type="entry name" value="GLUCOKINASE REGULATORY PROTEIN"/>
    <property type="match status" value="1"/>
</dbReference>
<dbReference type="Pfam" id="PF22198">
    <property type="entry name" value="GKRP_SIS_2"/>
    <property type="match status" value="1"/>
</dbReference>
<dbReference type="AlphaFoldDB" id="A0A1F7X6K3"/>
<dbReference type="InterPro" id="IPR046348">
    <property type="entry name" value="SIS_dom_sf"/>
</dbReference>
<evidence type="ECO:0000313" key="3">
    <source>
        <dbReference type="EMBL" id="OGM10716.1"/>
    </source>
</evidence>
<dbReference type="GO" id="GO:1901135">
    <property type="term" value="P:carbohydrate derivative metabolic process"/>
    <property type="evidence" value="ECO:0007669"/>
    <property type="project" value="InterPro"/>
</dbReference>
<accession>A0A1F7X6K3</accession>
<evidence type="ECO:0000259" key="2">
    <source>
        <dbReference type="PROSITE" id="PS51464"/>
    </source>
</evidence>
<dbReference type="InterPro" id="IPR001347">
    <property type="entry name" value="SIS_dom"/>
</dbReference>
<dbReference type="GO" id="GO:0070095">
    <property type="term" value="F:fructose-6-phosphate binding"/>
    <property type="evidence" value="ECO:0007669"/>
    <property type="project" value="TreeGrafter"/>
</dbReference>
<dbReference type="Pfam" id="PF20741">
    <property type="entry name" value="GKRP-like_C"/>
    <property type="match status" value="1"/>
</dbReference>
<evidence type="ECO:0000256" key="1">
    <source>
        <dbReference type="ARBA" id="ARBA00023277"/>
    </source>
</evidence>
<dbReference type="Gene3D" id="3.40.50.10490">
    <property type="entry name" value="Glucose-6-phosphate isomerase like protein, domain 1"/>
    <property type="match status" value="1"/>
</dbReference>
<keyword evidence="1" id="KW-0119">Carbohydrate metabolism</keyword>
<sequence length="538" mass="59990">MNPNFIPVTERSNYKTKDIDMLDAKSISRVLSNCEEEIFTGYESSRGIYNEKLLRKYISFSKKINQEIYENGNVNLILIGAGTSGRLCRLMAKVLSPLVEDKINIIPIIAGGIKALVRAEPNTEDKVEEGVSDYLNHTKNIDRSKCFVIGVSCGLSASYVKGALDEANKYSEGKTAIIGFNPIHLATVDLGKKIQILNPVIGPEPIVGSVRMKGGTTTMILIYALVLSSIGTSRNIKDVILNTFKDSKEALSKIRSYQEVIAQLINFGNKALQSGGSIYLLGSSSYGALCIYDAAECPPTFGAKIDQVNGYSQNGIDDLVYYPNEKKEVMAKEISLNIFKENTLLKLTKKDIALVIRNTGEGAESISEILKSKFKNLYLMEVISKGEKKEGNKRNRNVVFVGDWKNNFQKLLFIRSLLVQLSTGSFVLSGKVYENKMIDLRITNKKLFLRAIRIVSHITHKDKDRIKESLLKSIYEGKVTFKTNLEDTITLSASCENIVPLTILSLVYPEKSIESLRLMLKKEPIVRKLVLEELAKLK</sequence>
<dbReference type="GO" id="GO:0005829">
    <property type="term" value="C:cytosol"/>
    <property type="evidence" value="ECO:0007669"/>
    <property type="project" value="TreeGrafter"/>
</dbReference>
<evidence type="ECO:0000313" key="4">
    <source>
        <dbReference type="Proteomes" id="UP000176939"/>
    </source>
</evidence>
<dbReference type="GO" id="GO:0030246">
    <property type="term" value="F:carbohydrate binding"/>
    <property type="evidence" value="ECO:0007669"/>
    <property type="project" value="TreeGrafter"/>
</dbReference>
<dbReference type="Pfam" id="PF22645">
    <property type="entry name" value="GKRP_SIS_N"/>
    <property type="match status" value="1"/>
</dbReference>
<name>A0A1F7X6K3_9BACT</name>
<dbReference type="InterPro" id="IPR040190">
    <property type="entry name" value="MURQ/GCKR"/>
</dbReference>
<dbReference type="PROSITE" id="PS51464">
    <property type="entry name" value="SIS"/>
    <property type="match status" value="1"/>
</dbReference>
<dbReference type="PANTHER" id="PTHR10088">
    <property type="entry name" value="GLUCOKINASE REGULATORY PROTEIN"/>
    <property type="match status" value="1"/>
</dbReference>
<gene>
    <name evidence="3" type="ORF">A2Z67_01955</name>
</gene>
<reference evidence="3 4" key="1">
    <citation type="journal article" date="2016" name="Nat. Commun.">
        <title>Thousands of microbial genomes shed light on interconnected biogeochemical processes in an aquifer system.</title>
        <authorList>
            <person name="Anantharaman K."/>
            <person name="Brown C.T."/>
            <person name="Hug L.A."/>
            <person name="Sharon I."/>
            <person name="Castelle C.J."/>
            <person name="Probst A.J."/>
            <person name="Thomas B.C."/>
            <person name="Singh A."/>
            <person name="Wilkins M.J."/>
            <person name="Karaoz U."/>
            <person name="Brodie E.L."/>
            <person name="Williams K.H."/>
            <person name="Hubbard S.S."/>
            <person name="Banfield J.F."/>
        </authorList>
    </citation>
    <scope>NUCLEOTIDE SEQUENCE [LARGE SCALE GENOMIC DNA]</scope>
</reference>
<feature type="domain" description="SIS" evidence="2">
    <location>
        <begin position="64"/>
        <end position="236"/>
    </location>
</feature>
<protein>
    <recommendedName>
        <fullName evidence="2">SIS domain-containing protein</fullName>
    </recommendedName>
</protein>
<dbReference type="SUPFAM" id="SSF53697">
    <property type="entry name" value="SIS domain"/>
    <property type="match status" value="2"/>
</dbReference>
<dbReference type="Gene3D" id="1.10.8.1080">
    <property type="match status" value="1"/>
</dbReference>
<proteinExistence type="predicted"/>
<dbReference type="Gene3D" id="3.40.50.12620">
    <property type="match status" value="1"/>
</dbReference>
<comment type="caution">
    <text evidence="3">The sequence shown here is derived from an EMBL/GenBank/DDBJ whole genome shotgun (WGS) entry which is preliminary data.</text>
</comment>
<dbReference type="GO" id="GO:0004857">
    <property type="term" value="F:enzyme inhibitor activity"/>
    <property type="evidence" value="ECO:0007669"/>
    <property type="project" value="TreeGrafter"/>
</dbReference>
<dbReference type="EMBL" id="MGFQ01000001">
    <property type="protein sequence ID" value="OGM10716.1"/>
    <property type="molecule type" value="Genomic_DNA"/>
</dbReference>
<dbReference type="GO" id="GO:0019899">
    <property type="term" value="F:enzyme binding"/>
    <property type="evidence" value="ECO:0007669"/>
    <property type="project" value="TreeGrafter"/>
</dbReference>
<dbReference type="InterPro" id="IPR054017">
    <property type="entry name" value="GKRP_SIS_2"/>
</dbReference>
<dbReference type="GO" id="GO:0009750">
    <property type="term" value="P:response to fructose"/>
    <property type="evidence" value="ECO:0007669"/>
    <property type="project" value="TreeGrafter"/>
</dbReference>
<dbReference type="Proteomes" id="UP000176939">
    <property type="component" value="Unassembled WGS sequence"/>
</dbReference>